<organism evidence="8 9">
    <name type="scientific">Kingdonia uniflora</name>
    <dbReference type="NCBI Taxonomy" id="39325"/>
    <lineage>
        <taxon>Eukaryota</taxon>
        <taxon>Viridiplantae</taxon>
        <taxon>Streptophyta</taxon>
        <taxon>Embryophyta</taxon>
        <taxon>Tracheophyta</taxon>
        <taxon>Spermatophyta</taxon>
        <taxon>Magnoliopsida</taxon>
        <taxon>Ranunculales</taxon>
        <taxon>Circaeasteraceae</taxon>
        <taxon>Kingdonia</taxon>
    </lineage>
</organism>
<evidence type="ECO:0000313" key="8">
    <source>
        <dbReference type="EMBL" id="KAF6144238.1"/>
    </source>
</evidence>
<dbReference type="Pfam" id="PF00403">
    <property type="entry name" value="HMA"/>
    <property type="match status" value="1"/>
</dbReference>
<dbReference type="InterPro" id="IPR006121">
    <property type="entry name" value="HMA_dom"/>
</dbReference>
<evidence type="ECO:0000256" key="3">
    <source>
        <dbReference type="ARBA" id="ARBA00023288"/>
    </source>
</evidence>
<feature type="domain" description="HMA" evidence="7">
    <location>
        <begin position="2"/>
        <end position="65"/>
    </location>
</feature>
<dbReference type="InterPro" id="IPR036163">
    <property type="entry name" value="HMA_dom_sf"/>
</dbReference>
<dbReference type="Gene3D" id="3.30.70.100">
    <property type="match status" value="1"/>
</dbReference>
<dbReference type="SUPFAM" id="SSF55008">
    <property type="entry name" value="HMA, heavy metal-associated domain"/>
    <property type="match status" value="1"/>
</dbReference>
<proteinExistence type="inferred from homology"/>
<dbReference type="PANTHER" id="PTHR45811">
    <property type="entry name" value="COPPER TRANSPORT PROTEIN FAMILY-RELATED"/>
    <property type="match status" value="1"/>
</dbReference>
<protein>
    <recommendedName>
        <fullName evidence="7">HMA domain-containing protein</fullName>
    </recommendedName>
</protein>
<dbReference type="Proteomes" id="UP000541444">
    <property type="component" value="Unassembled WGS sequence"/>
</dbReference>
<reference evidence="8 9" key="1">
    <citation type="journal article" date="2020" name="IScience">
        <title>Genome Sequencing of the Endangered Kingdonia uniflora (Circaeasteraceae, Ranunculales) Reveals Potential Mechanisms of Evolutionary Specialization.</title>
        <authorList>
            <person name="Sun Y."/>
            <person name="Deng T."/>
            <person name="Zhang A."/>
            <person name="Moore M.J."/>
            <person name="Landis J.B."/>
            <person name="Lin N."/>
            <person name="Zhang H."/>
            <person name="Zhang X."/>
            <person name="Huang J."/>
            <person name="Zhang X."/>
            <person name="Sun H."/>
            <person name="Wang H."/>
        </authorList>
    </citation>
    <scope>NUCLEOTIDE SEQUENCE [LARGE SCALE GENOMIC DNA]</scope>
    <source>
        <strain evidence="8">TB1705</strain>
        <tissue evidence="8">Leaf</tissue>
    </source>
</reference>
<evidence type="ECO:0000259" key="7">
    <source>
        <dbReference type="PROSITE" id="PS50846"/>
    </source>
</evidence>
<dbReference type="InterPro" id="IPR051863">
    <property type="entry name" value="HIPP"/>
</dbReference>
<dbReference type="EMBL" id="JACGCM010002137">
    <property type="protein sequence ID" value="KAF6144238.1"/>
    <property type="molecule type" value="Genomic_DNA"/>
</dbReference>
<keyword evidence="9" id="KW-1185">Reference proteome</keyword>
<comment type="caution">
    <text evidence="8">The sequence shown here is derived from an EMBL/GenBank/DDBJ whole genome shotgun (WGS) entry which is preliminary data.</text>
</comment>
<keyword evidence="3" id="KW-0449">Lipoprotein</keyword>
<dbReference type="AlphaFoldDB" id="A0A7J7LNW7"/>
<dbReference type="PROSITE" id="PS50846">
    <property type="entry name" value="HMA_2"/>
    <property type="match status" value="1"/>
</dbReference>
<evidence type="ECO:0000256" key="4">
    <source>
        <dbReference type="ARBA" id="ARBA00023289"/>
    </source>
</evidence>
<evidence type="ECO:0000256" key="5">
    <source>
        <dbReference type="ARBA" id="ARBA00024045"/>
    </source>
</evidence>
<accession>A0A7J7LNW7</accession>
<evidence type="ECO:0000313" key="9">
    <source>
        <dbReference type="Proteomes" id="UP000541444"/>
    </source>
</evidence>
<dbReference type="OrthoDB" id="689350at2759"/>
<evidence type="ECO:0000256" key="2">
    <source>
        <dbReference type="ARBA" id="ARBA00022723"/>
    </source>
</evidence>
<comment type="similarity">
    <text evidence="5">Belongs to the HIPP family.</text>
</comment>
<dbReference type="GO" id="GO:0046872">
    <property type="term" value="F:metal ion binding"/>
    <property type="evidence" value="ECO:0007669"/>
    <property type="project" value="UniProtKB-KW"/>
</dbReference>
<evidence type="ECO:0000256" key="6">
    <source>
        <dbReference type="SAM" id="MobiDB-lite"/>
    </source>
</evidence>
<keyword evidence="1" id="KW-0488">Methylation</keyword>
<feature type="region of interest" description="Disordered" evidence="6">
    <location>
        <begin position="65"/>
        <end position="101"/>
    </location>
</feature>
<evidence type="ECO:0000256" key="1">
    <source>
        <dbReference type="ARBA" id="ARBA00022481"/>
    </source>
</evidence>
<name>A0A7J7LNW7_9MAGN</name>
<gene>
    <name evidence="8" type="ORF">GIB67_004911</name>
</gene>
<feature type="compositionally biased region" description="Basic and acidic residues" evidence="6">
    <location>
        <begin position="79"/>
        <end position="96"/>
    </location>
</feature>
<keyword evidence="2" id="KW-0479">Metal-binding</keyword>
<dbReference type="PANTHER" id="PTHR45811:SF13">
    <property type="entry name" value="OS04G0661100 PROTEIN"/>
    <property type="match status" value="1"/>
</dbReference>
<sequence>MVQKTVLKVDLSCKKCKKKLLKAVSGLEGVDKIELDAAKSTLTVTGTTDPYKIVVRSRRINKLAEIVTIGPPPPPPKPDAQKKPDDKKPEEKKPEQKPQVNMYHTCRMCEGSVFRVPYYHWEEPNMSCSIL</sequence>
<keyword evidence="4" id="KW-0636">Prenylation</keyword>